<evidence type="ECO:0000256" key="1">
    <source>
        <dbReference type="SAM" id="MobiDB-lite"/>
    </source>
</evidence>
<evidence type="ECO:0000313" key="5">
    <source>
        <dbReference type="Proteomes" id="UP000507245"/>
    </source>
</evidence>
<gene>
    <name evidence="2" type="ORF">CURHAP_LOCUS23809</name>
    <name evidence="3" type="ORF">ORAREDHAP_LOCUS23426</name>
</gene>
<dbReference type="EMBL" id="CAEKDK010000003">
    <property type="protein sequence ID" value="CAB4275031.1"/>
    <property type="molecule type" value="Genomic_DNA"/>
</dbReference>
<dbReference type="Proteomes" id="UP000507245">
    <property type="component" value="Unassembled WGS sequence"/>
</dbReference>
<dbReference type="AlphaFoldDB" id="A0A6J5UFW8"/>
<proteinExistence type="predicted"/>
<dbReference type="Proteomes" id="UP000507222">
    <property type="component" value="Unassembled WGS sequence"/>
</dbReference>
<feature type="region of interest" description="Disordered" evidence="1">
    <location>
        <begin position="1"/>
        <end position="35"/>
    </location>
</feature>
<reference evidence="2 4" key="2">
    <citation type="submission" date="2020-05" db="EMBL/GenBank/DDBJ databases">
        <authorList>
            <person name="Campoy J."/>
            <person name="Schneeberger K."/>
            <person name="Spophaly S."/>
        </authorList>
    </citation>
    <scope>NUCLEOTIDE SEQUENCE [LARGE SCALE GENOMIC DNA]</scope>
    <source>
        <strain evidence="2">PruArmRojPasFocal</strain>
    </source>
</reference>
<feature type="compositionally biased region" description="Polar residues" evidence="1">
    <location>
        <begin position="1"/>
        <end position="12"/>
    </location>
</feature>
<accession>A0A6J5UFW8</accession>
<reference evidence="5" key="1">
    <citation type="journal article" date="2020" name="Genome Biol.">
        <title>Gamete binning: chromosome-level and haplotype-resolved genome assembly enabled by high-throughput single-cell sequencing of gamete genomes.</title>
        <authorList>
            <person name="Campoy J.A."/>
            <person name="Sun H."/>
            <person name="Goel M."/>
            <person name="Jiao W.-B."/>
            <person name="Folz-Donahue K."/>
            <person name="Wang N."/>
            <person name="Rubio M."/>
            <person name="Liu C."/>
            <person name="Kukat C."/>
            <person name="Ruiz D."/>
            <person name="Huettel B."/>
            <person name="Schneeberger K."/>
        </authorList>
    </citation>
    <scope>NUCLEOTIDE SEQUENCE [LARGE SCALE GENOMIC DNA]</scope>
    <source>
        <strain evidence="5">cv. Rojo Pasion</strain>
    </source>
</reference>
<evidence type="ECO:0000313" key="2">
    <source>
        <dbReference type="EMBL" id="CAB4275031.1"/>
    </source>
</evidence>
<sequence length="82" mass="9348">MSVNLEQSSPKSIHSLPNLIGTEMRFGPENERHGMGGRRIRTFVKPQPPAGHQLWVMCCAQSKHMQRDKSLPLFKGKTLPFY</sequence>
<evidence type="ECO:0000313" key="4">
    <source>
        <dbReference type="Proteomes" id="UP000507222"/>
    </source>
</evidence>
<dbReference type="EMBL" id="CAEKKB010000003">
    <property type="protein sequence ID" value="CAB4305414.1"/>
    <property type="molecule type" value="Genomic_DNA"/>
</dbReference>
<evidence type="ECO:0000313" key="3">
    <source>
        <dbReference type="EMBL" id="CAB4305414.1"/>
    </source>
</evidence>
<name>A0A6J5UFW8_PRUAR</name>
<protein>
    <submittedName>
        <fullName evidence="2">Uncharacterized protein</fullName>
    </submittedName>
</protein>
<organism evidence="2 4">
    <name type="scientific">Prunus armeniaca</name>
    <name type="common">Apricot</name>
    <name type="synonym">Armeniaca vulgaris</name>
    <dbReference type="NCBI Taxonomy" id="36596"/>
    <lineage>
        <taxon>Eukaryota</taxon>
        <taxon>Viridiplantae</taxon>
        <taxon>Streptophyta</taxon>
        <taxon>Embryophyta</taxon>
        <taxon>Tracheophyta</taxon>
        <taxon>Spermatophyta</taxon>
        <taxon>Magnoliopsida</taxon>
        <taxon>eudicotyledons</taxon>
        <taxon>Gunneridae</taxon>
        <taxon>Pentapetalae</taxon>
        <taxon>rosids</taxon>
        <taxon>fabids</taxon>
        <taxon>Rosales</taxon>
        <taxon>Rosaceae</taxon>
        <taxon>Amygdaloideae</taxon>
        <taxon>Amygdaleae</taxon>
        <taxon>Prunus</taxon>
    </lineage>
</organism>
<keyword evidence="5" id="KW-1185">Reference proteome</keyword>